<evidence type="ECO:0000313" key="2">
    <source>
        <dbReference type="Proteomes" id="UP001085076"/>
    </source>
</evidence>
<organism evidence="1 2">
    <name type="scientific">Dioscorea zingiberensis</name>
    <dbReference type="NCBI Taxonomy" id="325984"/>
    <lineage>
        <taxon>Eukaryota</taxon>
        <taxon>Viridiplantae</taxon>
        <taxon>Streptophyta</taxon>
        <taxon>Embryophyta</taxon>
        <taxon>Tracheophyta</taxon>
        <taxon>Spermatophyta</taxon>
        <taxon>Magnoliopsida</taxon>
        <taxon>Liliopsida</taxon>
        <taxon>Dioscoreales</taxon>
        <taxon>Dioscoreaceae</taxon>
        <taxon>Dioscorea</taxon>
    </lineage>
</organism>
<name>A0A9D5HDK4_9LILI</name>
<protein>
    <submittedName>
        <fullName evidence="1">Uncharacterized protein</fullName>
    </submittedName>
</protein>
<sequence>MEDGIIVPSKKGWNQRRPLCQLLKFDLRMKAHEQGLPFLWFRRKVLPLMLSFNRSRPLTRAGKSWSFSGPANTYTSSNYNRMYTAGGEQ</sequence>
<dbReference type="EMBL" id="JAGGNH010000005">
    <property type="protein sequence ID" value="KAJ0972228.1"/>
    <property type="molecule type" value="Genomic_DNA"/>
</dbReference>
<comment type="caution">
    <text evidence="1">The sequence shown here is derived from an EMBL/GenBank/DDBJ whole genome shotgun (WGS) entry which is preliminary data.</text>
</comment>
<reference evidence="1" key="1">
    <citation type="submission" date="2021-03" db="EMBL/GenBank/DDBJ databases">
        <authorList>
            <person name="Li Z."/>
            <person name="Yang C."/>
        </authorList>
    </citation>
    <scope>NUCLEOTIDE SEQUENCE</scope>
    <source>
        <strain evidence="1">Dzin_1.0</strain>
        <tissue evidence="1">Leaf</tissue>
    </source>
</reference>
<accession>A0A9D5HDK4</accession>
<dbReference type="Proteomes" id="UP001085076">
    <property type="component" value="Miscellaneous, Linkage group lg05"/>
</dbReference>
<reference evidence="1" key="2">
    <citation type="journal article" date="2022" name="Hortic Res">
        <title>The genome of Dioscorea zingiberensis sheds light on the biosynthesis, origin and evolution of the medicinally important diosgenin saponins.</title>
        <authorList>
            <person name="Li Y."/>
            <person name="Tan C."/>
            <person name="Li Z."/>
            <person name="Guo J."/>
            <person name="Li S."/>
            <person name="Chen X."/>
            <person name="Wang C."/>
            <person name="Dai X."/>
            <person name="Yang H."/>
            <person name="Song W."/>
            <person name="Hou L."/>
            <person name="Xu J."/>
            <person name="Tong Z."/>
            <person name="Xu A."/>
            <person name="Yuan X."/>
            <person name="Wang W."/>
            <person name="Yang Q."/>
            <person name="Chen L."/>
            <person name="Sun Z."/>
            <person name="Wang K."/>
            <person name="Pan B."/>
            <person name="Chen J."/>
            <person name="Bao Y."/>
            <person name="Liu F."/>
            <person name="Qi X."/>
            <person name="Gang D.R."/>
            <person name="Wen J."/>
            <person name="Li J."/>
        </authorList>
    </citation>
    <scope>NUCLEOTIDE SEQUENCE</scope>
    <source>
        <strain evidence="1">Dzin_1.0</strain>
    </source>
</reference>
<keyword evidence="2" id="KW-1185">Reference proteome</keyword>
<gene>
    <name evidence="1" type="ORF">J5N97_020187</name>
</gene>
<dbReference type="AlphaFoldDB" id="A0A9D5HDK4"/>
<evidence type="ECO:0000313" key="1">
    <source>
        <dbReference type="EMBL" id="KAJ0972228.1"/>
    </source>
</evidence>
<proteinExistence type="predicted"/>